<accession>A0A4Q4TK39</accession>
<dbReference type="PANTHER" id="PTHR17630:SF87">
    <property type="entry name" value="DIENELACTONE HYDROLASE DOMAIN-CONTAINING PROTEIN"/>
    <property type="match status" value="1"/>
</dbReference>
<dbReference type="Gene3D" id="3.40.50.1820">
    <property type="entry name" value="alpha/beta hydrolase"/>
    <property type="match status" value="1"/>
</dbReference>
<gene>
    <name evidence="1" type="ORF">DL764_002835</name>
</gene>
<keyword evidence="2" id="KW-1185">Reference proteome</keyword>
<dbReference type="AlphaFoldDB" id="A0A4Q4TK39"/>
<protein>
    <recommendedName>
        <fullName evidence="3">Dienelactone hydrolase domain-containing protein</fullName>
    </recommendedName>
</protein>
<dbReference type="InterPro" id="IPR029058">
    <property type="entry name" value="AB_hydrolase_fold"/>
</dbReference>
<organism evidence="1 2">
    <name type="scientific">Monosporascus ibericus</name>
    <dbReference type="NCBI Taxonomy" id="155417"/>
    <lineage>
        <taxon>Eukaryota</taxon>
        <taxon>Fungi</taxon>
        <taxon>Dikarya</taxon>
        <taxon>Ascomycota</taxon>
        <taxon>Pezizomycotina</taxon>
        <taxon>Sordariomycetes</taxon>
        <taxon>Xylariomycetidae</taxon>
        <taxon>Xylariales</taxon>
        <taxon>Xylariales incertae sedis</taxon>
        <taxon>Monosporascus</taxon>
    </lineage>
</organism>
<dbReference type="STRING" id="155417.A0A4Q4TK39"/>
<sequence length="125" mass="13933">MASCSTECIKGTIHEGLPQGKEELIHGLNTYVIGNRTNPRGIIVMYSDIFGLPLPNNRLIADAYAKSGEWLVYLPDFFDGDPVPLKVADLLIPVDEAKQSTLRKYTGLLATAPSFLMWMMRYKKA</sequence>
<dbReference type="OrthoDB" id="17560at2759"/>
<dbReference type="EMBL" id="QJNU01000111">
    <property type="protein sequence ID" value="RYP06948.1"/>
    <property type="molecule type" value="Genomic_DNA"/>
</dbReference>
<reference evidence="1 2" key="1">
    <citation type="submission" date="2018-06" db="EMBL/GenBank/DDBJ databases">
        <title>Complete Genomes of Monosporascus.</title>
        <authorList>
            <person name="Robinson A.J."/>
            <person name="Natvig D.O."/>
        </authorList>
    </citation>
    <scope>NUCLEOTIDE SEQUENCE [LARGE SCALE GENOMIC DNA]</scope>
    <source>
        <strain evidence="1 2">CBS 110550</strain>
    </source>
</reference>
<evidence type="ECO:0000313" key="2">
    <source>
        <dbReference type="Proteomes" id="UP000293360"/>
    </source>
</evidence>
<evidence type="ECO:0000313" key="1">
    <source>
        <dbReference type="EMBL" id="RYP06948.1"/>
    </source>
</evidence>
<dbReference type="PANTHER" id="PTHR17630">
    <property type="entry name" value="DIENELACTONE HYDROLASE"/>
    <property type="match status" value="1"/>
</dbReference>
<evidence type="ECO:0008006" key="3">
    <source>
        <dbReference type="Google" id="ProtNLM"/>
    </source>
</evidence>
<dbReference type="Proteomes" id="UP000293360">
    <property type="component" value="Unassembled WGS sequence"/>
</dbReference>
<proteinExistence type="predicted"/>
<comment type="caution">
    <text evidence="1">The sequence shown here is derived from an EMBL/GenBank/DDBJ whole genome shotgun (WGS) entry which is preliminary data.</text>
</comment>
<name>A0A4Q4TK39_9PEZI</name>